<accession>A0A2I1F2A8</accession>
<dbReference type="VEuPathDB" id="FungiDB:RhiirA1_480676"/>
<gene>
    <name evidence="1" type="ORF">RhiirA1_480676</name>
</gene>
<protein>
    <submittedName>
        <fullName evidence="1">Uncharacterized protein</fullName>
    </submittedName>
</protein>
<dbReference type="InterPro" id="IPR011009">
    <property type="entry name" value="Kinase-like_dom_sf"/>
</dbReference>
<dbReference type="SUPFAM" id="SSF56112">
    <property type="entry name" value="Protein kinase-like (PK-like)"/>
    <property type="match status" value="1"/>
</dbReference>
<evidence type="ECO:0000313" key="1">
    <source>
        <dbReference type="EMBL" id="PKC52791.1"/>
    </source>
</evidence>
<organism evidence="1 2">
    <name type="scientific">Rhizophagus irregularis</name>
    <dbReference type="NCBI Taxonomy" id="588596"/>
    <lineage>
        <taxon>Eukaryota</taxon>
        <taxon>Fungi</taxon>
        <taxon>Fungi incertae sedis</taxon>
        <taxon>Mucoromycota</taxon>
        <taxon>Glomeromycotina</taxon>
        <taxon>Glomeromycetes</taxon>
        <taxon>Glomerales</taxon>
        <taxon>Glomeraceae</taxon>
        <taxon>Rhizophagus</taxon>
    </lineage>
</organism>
<dbReference type="AlphaFoldDB" id="A0A2I1F2A8"/>
<reference evidence="1 2" key="1">
    <citation type="submission" date="2017-10" db="EMBL/GenBank/DDBJ databases">
        <title>Extensive intraspecific genome diversity in a model arbuscular mycorrhizal fungus.</title>
        <authorList>
            <person name="Chen E.C.H."/>
            <person name="Morin E."/>
            <person name="Baudet D."/>
            <person name="Noel J."/>
            <person name="Ndikumana S."/>
            <person name="Charron P."/>
            <person name="St-Onge C."/>
            <person name="Giorgi J."/>
            <person name="Grigoriev I.V."/>
            <person name="Roux C."/>
            <person name="Martin F.M."/>
            <person name="Corradi N."/>
        </authorList>
    </citation>
    <scope>NUCLEOTIDE SEQUENCE [LARGE SCALE GENOMIC DNA]</scope>
    <source>
        <strain evidence="1 2">A1</strain>
    </source>
</reference>
<dbReference type="EMBL" id="LLXH01005135">
    <property type="protein sequence ID" value="PKC52791.1"/>
    <property type="molecule type" value="Genomic_DNA"/>
</dbReference>
<proteinExistence type="predicted"/>
<sequence>MDYQWKYHEKCLDSPAIINLHGFTKTLDAIPAEYMVMMDYASKENLRKNLQTISKNNWNKKLCMLFRIISGLYEIYQ</sequence>
<dbReference type="Proteomes" id="UP000232688">
    <property type="component" value="Unassembled WGS sequence"/>
</dbReference>
<name>A0A2I1F2A8_9GLOM</name>
<evidence type="ECO:0000313" key="2">
    <source>
        <dbReference type="Proteomes" id="UP000232688"/>
    </source>
</evidence>
<dbReference type="OrthoDB" id="2433633at2759"/>
<comment type="caution">
    <text evidence="1">The sequence shown here is derived from an EMBL/GenBank/DDBJ whole genome shotgun (WGS) entry which is preliminary data.</text>
</comment>
<reference evidence="1 2" key="2">
    <citation type="submission" date="2017-10" db="EMBL/GenBank/DDBJ databases">
        <title>Genome analyses suggest a sexual origin of heterokaryosis in a supposedly ancient asexual fungus.</title>
        <authorList>
            <person name="Corradi N."/>
            <person name="Sedzielewska K."/>
            <person name="Noel J."/>
            <person name="Charron P."/>
            <person name="Farinelli L."/>
            <person name="Marton T."/>
            <person name="Kruger M."/>
            <person name="Pelin A."/>
            <person name="Brachmann A."/>
            <person name="Corradi N."/>
        </authorList>
    </citation>
    <scope>NUCLEOTIDE SEQUENCE [LARGE SCALE GENOMIC DNA]</scope>
    <source>
        <strain evidence="1 2">A1</strain>
    </source>
</reference>